<accession>A0A2P2Q116</accession>
<evidence type="ECO:0000313" key="1">
    <source>
        <dbReference type="EMBL" id="MBX60657.1"/>
    </source>
</evidence>
<sequence>MGCQASLFWEPECVFILSSMKGILRKVKYLNF</sequence>
<proteinExistence type="predicted"/>
<reference evidence="1" key="1">
    <citation type="submission" date="2018-02" db="EMBL/GenBank/DDBJ databases">
        <title>Rhizophora mucronata_Transcriptome.</title>
        <authorList>
            <person name="Meera S.P."/>
            <person name="Sreeshan A."/>
            <person name="Augustine A."/>
        </authorList>
    </citation>
    <scope>NUCLEOTIDE SEQUENCE</scope>
    <source>
        <tissue evidence="1">Leaf</tissue>
    </source>
</reference>
<dbReference type="AlphaFoldDB" id="A0A2P2Q116"/>
<dbReference type="EMBL" id="GGEC01080173">
    <property type="protein sequence ID" value="MBX60657.1"/>
    <property type="molecule type" value="Transcribed_RNA"/>
</dbReference>
<name>A0A2P2Q116_RHIMU</name>
<organism evidence="1">
    <name type="scientific">Rhizophora mucronata</name>
    <name type="common">Asiatic mangrove</name>
    <dbReference type="NCBI Taxonomy" id="61149"/>
    <lineage>
        <taxon>Eukaryota</taxon>
        <taxon>Viridiplantae</taxon>
        <taxon>Streptophyta</taxon>
        <taxon>Embryophyta</taxon>
        <taxon>Tracheophyta</taxon>
        <taxon>Spermatophyta</taxon>
        <taxon>Magnoliopsida</taxon>
        <taxon>eudicotyledons</taxon>
        <taxon>Gunneridae</taxon>
        <taxon>Pentapetalae</taxon>
        <taxon>rosids</taxon>
        <taxon>fabids</taxon>
        <taxon>Malpighiales</taxon>
        <taxon>Rhizophoraceae</taxon>
        <taxon>Rhizophora</taxon>
    </lineage>
</organism>
<protein>
    <submittedName>
        <fullName evidence="1">Uncharacterized protein</fullName>
    </submittedName>
</protein>